<dbReference type="SUPFAM" id="SSF51735">
    <property type="entry name" value="NAD(P)-binding Rossmann-fold domains"/>
    <property type="match status" value="1"/>
</dbReference>
<dbReference type="InterPro" id="IPR036291">
    <property type="entry name" value="NAD(P)-bd_dom_sf"/>
</dbReference>
<keyword evidence="4" id="KW-1185">Reference proteome</keyword>
<proteinExistence type="predicted"/>
<reference evidence="3 4" key="1">
    <citation type="journal article" date="2011" name="Proc. Natl. Acad. Sci. U.S.A.">
        <title>Genome and transcriptome analyses of the mountain pine beetle-fungal symbiont Grosmannia clavigera, a lodgepole pine pathogen.</title>
        <authorList>
            <person name="DiGuistini S."/>
            <person name="Wang Y."/>
            <person name="Liao N.Y."/>
            <person name="Taylor G."/>
            <person name="Tanguay P."/>
            <person name="Feau N."/>
            <person name="Henrissat B."/>
            <person name="Chan S.K."/>
            <person name="Hesse-Orce U."/>
            <person name="Alamouti S.M."/>
            <person name="Tsui C.K.M."/>
            <person name="Docking R.T."/>
            <person name="Levasseur A."/>
            <person name="Haridas S."/>
            <person name="Robertson G."/>
            <person name="Birol I."/>
            <person name="Holt R.A."/>
            <person name="Marra M.A."/>
            <person name="Hamelin R.C."/>
            <person name="Hirst M."/>
            <person name="Jones S.J.M."/>
            <person name="Bohlmann J."/>
            <person name="Breuil C."/>
        </authorList>
    </citation>
    <scope>NUCLEOTIDE SEQUENCE [LARGE SCALE GENOMIC DNA]</scope>
    <source>
        <strain evidence="4">kw1407 / UAMH 11150</strain>
    </source>
</reference>
<dbReference type="EMBL" id="GL629801">
    <property type="protein sequence ID" value="EFX00564.1"/>
    <property type="molecule type" value="Genomic_DNA"/>
</dbReference>
<name>F0XNV8_GROCL</name>
<dbReference type="eggNOG" id="KOG1611">
    <property type="taxonomic scope" value="Eukaryota"/>
</dbReference>
<keyword evidence="2" id="KW-1133">Transmembrane helix</keyword>
<dbReference type="PANTHER" id="PTHR45458">
    <property type="entry name" value="SHORT-CHAIN DEHYDROGENASE/REDUCTASE SDR"/>
    <property type="match status" value="1"/>
</dbReference>
<feature type="region of interest" description="Disordered" evidence="1">
    <location>
        <begin position="412"/>
        <end position="507"/>
    </location>
</feature>
<dbReference type="AlphaFoldDB" id="F0XNV8"/>
<feature type="compositionally biased region" description="Basic and acidic residues" evidence="1">
    <location>
        <begin position="472"/>
        <end position="483"/>
    </location>
</feature>
<dbReference type="GO" id="GO:0016616">
    <property type="term" value="F:oxidoreductase activity, acting on the CH-OH group of donors, NAD or NADP as acceptor"/>
    <property type="evidence" value="ECO:0007669"/>
    <property type="project" value="TreeGrafter"/>
</dbReference>
<accession>F0XNV8</accession>
<protein>
    <submittedName>
        <fullName evidence="3">Short chain dehydrogenase reductase</fullName>
    </submittedName>
</protein>
<keyword evidence="2" id="KW-0812">Transmembrane</keyword>
<feature type="transmembrane region" description="Helical" evidence="2">
    <location>
        <begin position="28"/>
        <end position="50"/>
    </location>
</feature>
<evidence type="ECO:0000256" key="1">
    <source>
        <dbReference type="SAM" id="MobiDB-lite"/>
    </source>
</evidence>
<dbReference type="InParanoid" id="F0XNV8"/>
<dbReference type="Proteomes" id="UP000007796">
    <property type="component" value="Unassembled WGS sequence"/>
</dbReference>
<dbReference type="Pfam" id="PF00106">
    <property type="entry name" value="adh_short"/>
    <property type="match status" value="1"/>
</dbReference>
<dbReference type="PANTHER" id="PTHR45458:SF1">
    <property type="entry name" value="SHORT CHAIN DEHYDROGENASE"/>
    <property type="match status" value="1"/>
</dbReference>
<sequence>MASNSSFSQSSSQGSGSGSNSADDRINLIIAAIALVISVLAMFITTFQALQQYFSSAAGQSSCSKKVIGLWSDYTKLHFTAFRLEVRFRAPVLFVAPPKNDKGPLGKSGILQLDGSNESYTATHTMQPVEYAEWKPQEKESIRTADNEQATWISLMMAIQKMESDSRKWQQDIYKNYKVKFEPTMTVAMQEKTRSWDTMPDGLLKPYATSTIAHFVEMMAMLGVHWKEFDRNNDKYRAQGNGFSVSGSLVPNLGIGFTFQKVGTATYKVSRIVPNDSVKELCFGFCPTIFRDQTTYADEPDKGVLQLGTSAEVAATLSSFGCNTNTVNYFRVGNDQTRYSHLFPRMVGHVLQIKDTAFTMLPNPTFLTWDKSSFSLPKLLACFRDALDKISTAKGSSKQFILVLEMIEGVQEAERRESATRRKAKLQATKDKNKAAGPPALDVQRSNGVDGPSLAAHRTVPVWAQLKKRSTLRPDRATTRRPESPVPQAENGPLDTALANSDDLENPPRKFRNLANFAKAALIFRQTAAGNGRPAPKAQPVENDPDDATFPSYIRSLHSAIEVCDQFLKRPKLFPVVSQVFCLHFQEVLKYLNSQENAREGASSTHAADDKKLQGARTDTVTGPRASQPADSVFSTSSHDGYIPLEDLNSAPSADRHRLLANVRKQGHKIQHHVAPRTPFMPTYCIIGTNRGMGLEFVRQLSLSPENTILATTRPGADLSDVRAVASATTRFLDCDVSSVPSIHLFANKAARVLDGKQIDFLVNNAGINNTPSSETSLSLDHTNFAQQMSANVVGPAKVVEFLLDHKLLAPAVRILNMSSGWASLDSSSKLNQRACTGYSISKAALNMLTVHQGGDIRNRLPEAVVIAMDPGWVKTRMGGDGAPLEASFSVSGMLKTLQSLKDEDNCLFFAYDGKRRPW</sequence>
<gene>
    <name evidence="3" type="ORF">CMQ_7566</name>
</gene>
<evidence type="ECO:0000313" key="3">
    <source>
        <dbReference type="EMBL" id="EFX00564.1"/>
    </source>
</evidence>
<keyword evidence="2" id="KW-0472">Membrane</keyword>
<dbReference type="InterPro" id="IPR052184">
    <property type="entry name" value="SDR_enzymes"/>
</dbReference>
<dbReference type="Gene3D" id="3.40.50.720">
    <property type="entry name" value="NAD(P)-binding Rossmann-like Domain"/>
    <property type="match status" value="1"/>
</dbReference>
<evidence type="ECO:0000313" key="4">
    <source>
        <dbReference type="Proteomes" id="UP000007796"/>
    </source>
</evidence>
<dbReference type="InterPro" id="IPR002347">
    <property type="entry name" value="SDR_fam"/>
</dbReference>
<dbReference type="PRINTS" id="PR00081">
    <property type="entry name" value="GDHRDH"/>
</dbReference>
<evidence type="ECO:0000256" key="2">
    <source>
        <dbReference type="SAM" id="Phobius"/>
    </source>
</evidence>
<dbReference type="HOGENOM" id="CLU_009106_1_0_1"/>
<feature type="region of interest" description="Disordered" evidence="1">
    <location>
        <begin position="600"/>
        <end position="636"/>
    </location>
</feature>
<organism evidence="4">
    <name type="scientific">Grosmannia clavigera (strain kw1407 / UAMH 11150)</name>
    <name type="common">Blue stain fungus</name>
    <name type="synonym">Graphiocladiella clavigera</name>
    <dbReference type="NCBI Taxonomy" id="655863"/>
    <lineage>
        <taxon>Eukaryota</taxon>
        <taxon>Fungi</taxon>
        <taxon>Dikarya</taxon>
        <taxon>Ascomycota</taxon>
        <taxon>Pezizomycotina</taxon>
        <taxon>Sordariomycetes</taxon>
        <taxon>Sordariomycetidae</taxon>
        <taxon>Ophiostomatales</taxon>
        <taxon>Ophiostomataceae</taxon>
        <taxon>Leptographium</taxon>
    </lineage>
</organism>
<dbReference type="OrthoDB" id="5296at2759"/>
<dbReference type="RefSeq" id="XP_014170046.1">
    <property type="nucleotide sequence ID" value="XM_014314571.1"/>
</dbReference>
<dbReference type="GeneID" id="25981124"/>